<proteinExistence type="predicted"/>
<gene>
    <name evidence="2" type="ORF">C4D60_Mb00t17790</name>
</gene>
<dbReference type="Proteomes" id="UP000317650">
    <property type="component" value="Unassembled WGS sequence"/>
</dbReference>
<protein>
    <submittedName>
        <fullName evidence="2">Uncharacterized protein</fullName>
    </submittedName>
</protein>
<evidence type="ECO:0000313" key="2">
    <source>
        <dbReference type="EMBL" id="THU42617.1"/>
    </source>
</evidence>
<accession>A0A4S8I411</accession>
<name>A0A4S8I411_MUSBA</name>
<evidence type="ECO:0000256" key="1">
    <source>
        <dbReference type="SAM" id="MobiDB-lite"/>
    </source>
</evidence>
<evidence type="ECO:0000313" key="3">
    <source>
        <dbReference type="Proteomes" id="UP000317650"/>
    </source>
</evidence>
<organism evidence="2 3">
    <name type="scientific">Musa balbisiana</name>
    <name type="common">Banana</name>
    <dbReference type="NCBI Taxonomy" id="52838"/>
    <lineage>
        <taxon>Eukaryota</taxon>
        <taxon>Viridiplantae</taxon>
        <taxon>Streptophyta</taxon>
        <taxon>Embryophyta</taxon>
        <taxon>Tracheophyta</taxon>
        <taxon>Spermatophyta</taxon>
        <taxon>Magnoliopsida</taxon>
        <taxon>Liliopsida</taxon>
        <taxon>Zingiberales</taxon>
        <taxon>Musaceae</taxon>
        <taxon>Musa</taxon>
    </lineage>
</organism>
<feature type="region of interest" description="Disordered" evidence="1">
    <location>
        <begin position="47"/>
        <end position="67"/>
    </location>
</feature>
<feature type="compositionally biased region" description="Low complexity" evidence="1">
    <location>
        <begin position="51"/>
        <end position="66"/>
    </location>
</feature>
<keyword evidence="3" id="KW-1185">Reference proteome</keyword>
<dbReference type="AlphaFoldDB" id="A0A4S8I411"/>
<reference evidence="2 3" key="1">
    <citation type="journal article" date="2019" name="Nat. Plants">
        <title>Genome sequencing of Musa balbisiana reveals subgenome evolution and function divergence in polyploid bananas.</title>
        <authorList>
            <person name="Yao X."/>
        </authorList>
    </citation>
    <scope>NUCLEOTIDE SEQUENCE [LARGE SCALE GENOMIC DNA]</scope>
    <source>
        <strain evidence="3">cv. DH-PKW</strain>
        <tissue evidence="2">Leaves</tissue>
    </source>
</reference>
<comment type="caution">
    <text evidence="2">The sequence shown here is derived from an EMBL/GenBank/DDBJ whole genome shotgun (WGS) entry which is preliminary data.</text>
</comment>
<dbReference type="EMBL" id="PYDT01000953">
    <property type="protein sequence ID" value="THU42617.1"/>
    <property type="molecule type" value="Genomic_DNA"/>
</dbReference>
<sequence length="80" mass="8784">MWIIQGTLAGVRLLFESEFLETTSSPQEDRWGDSGTSYLSSTRFMVRPQMGNGAPNNGKNGAPNNASHRTRLEIAPFILG</sequence>